<sequence length="221" mass="25192">MTDKKLFYYPSNASMAPHIVLEEIGQPFELVLVDRNHNAHKSAEYLRLNPNGLIPVLVDGDMVLYETAAICLHLADTSPESEMAPRLAPRLATQERAEFYKWLMWLTNTLQSALIVYFYPERWVDVGNVAGVDQVRAHAESKIGTLLEQLEQQLQSSGGPWLLGDEYSILDPYAFMLCRWTRGFAKPARERALLGEYLQRMLARPAVQRVLKTERLTAPFV</sequence>
<evidence type="ECO:0000313" key="3">
    <source>
        <dbReference type="EMBL" id="SNU88290.1"/>
    </source>
</evidence>
<dbReference type="CDD" id="cd03188">
    <property type="entry name" value="GST_C_Beta"/>
    <property type="match status" value="1"/>
</dbReference>
<protein>
    <submittedName>
        <fullName evidence="3">Glutathione S-transferase GST-4.5</fullName>
        <ecNumber evidence="3">2.5.1.18</ecNumber>
    </submittedName>
</protein>
<dbReference type="STRING" id="93222.NA29_24915"/>
<dbReference type="Gene3D" id="3.40.30.10">
    <property type="entry name" value="Glutaredoxin"/>
    <property type="match status" value="1"/>
</dbReference>
<dbReference type="OrthoDB" id="8772754at2"/>
<organism evidence="3 4">
    <name type="scientific">Pandoraea sputorum</name>
    <dbReference type="NCBI Taxonomy" id="93222"/>
    <lineage>
        <taxon>Bacteria</taxon>
        <taxon>Pseudomonadati</taxon>
        <taxon>Pseudomonadota</taxon>
        <taxon>Betaproteobacteria</taxon>
        <taxon>Burkholderiales</taxon>
        <taxon>Burkholderiaceae</taxon>
        <taxon>Pandoraea</taxon>
    </lineage>
</organism>
<dbReference type="RefSeq" id="WP_039401188.1">
    <property type="nucleotide sequence ID" value="NZ_CP010431.2"/>
</dbReference>
<dbReference type="PROSITE" id="PS50405">
    <property type="entry name" value="GST_CTER"/>
    <property type="match status" value="1"/>
</dbReference>
<dbReference type="InterPro" id="IPR040079">
    <property type="entry name" value="Glutathione_S-Trfase"/>
</dbReference>
<keyword evidence="3" id="KW-0808">Transferase</keyword>
<reference evidence="3 4" key="1">
    <citation type="submission" date="2017-06" db="EMBL/GenBank/DDBJ databases">
        <authorList>
            <consortium name="Pathogen Informatics"/>
        </authorList>
    </citation>
    <scope>NUCLEOTIDE SEQUENCE [LARGE SCALE GENOMIC DNA]</scope>
    <source>
        <strain evidence="3 4">NCTC13161</strain>
    </source>
</reference>
<dbReference type="Pfam" id="PF14497">
    <property type="entry name" value="GST_C_3"/>
    <property type="match status" value="1"/>
</dbReference>
<dbReference type="Pfam" id="PF02798">
    <property type="entry name" value="GST_N"/>
    <property type="match status" value="1"/>
</dbReference>
<keyword evidence="4" id="KW-1185">Reference proteome</keyword>
<dbReference type="InterPro" id="IPR004045">
    <property type="entry name" value="Glutathione_S-Trfase_N"/>
</dbReference>
<dbReference type="SUPFAM" id="SSF47616">
    <property type="entry name" value="GST C-terminal domain-like"/>
    <property type="match status" value="1"/>
</dbReference>
<dbReference type="SFLD" id="SFLDG01150">
    <property type="entry name" value="Main.1:_Beta-like"/>
    <property type="match status" value="1"/>
</dbReference>
<dbReference type="PANTHER" id="PTHR44051">
    <property type="entry name" value="GLUTATHIONE S-TRANSFERASE-RELATED"/>
    <property type="match status" value="1"/>
</dbReference>
<feature type="domain" description="GST N-terminal" evidence="1">
    <location>
        <begin position="1"/>
        <end position="82"/>
    </location>
</feature>
<dbReference type="InterPro" id="IPR010987">
    <property type="entry name" value="Glutathione-S-Trfase_C-like"/>
</dbReference>
<dbReference type="GeneID" id="88096761"/>
<name>A0A239SS74_9BURK</name>
<dbReference type="GO" id="GO:0004364">
    <property type="term" value="F:glutathione transferase activity"/>
    <property type="evidence" value="ECO:0007669"/>
    <property type="project" value="UniProtKB-EC"/>
</dbReference>
<accession>A0A239SS74</accession>
<dbReference type="SFLD" id="SFLDG00358">
    <property type="entry name" value="Main_(cytGST)"/>
    <property type="match status" value="1"/>
</dbReference>
<feature type="domain" description="GST C-terminal" evidence="2">
    <location>
        <begin position="92"/>
        <end position="220"/>
    </location>
</feature>
<evidence type="ECO:0000259" key="1">
    <source>
        <dbReference type="PROSITE" id="PS50404"/>
    </source>
</evidence>
<dbReference type="InterPro" id="IPR004046">
    <property type="entry name" value="GST_C"/>
</dbReference>
<dbReference type="Proteomes" id="UP000215126">
    <property type="component" value="Chromosome 1"/>
</dbReference>
<dbReference type="InterPro" id="IPR036282">
    <property type="entry name" value="Glutathione-S-Trfase_C_sf"/>
</dbReference>
<evidence type="ECO:0000313" key="4">
    <source>
        <dbReference type="Proteomes" id="UP000215126"/>
    </source>
</evidence>
<dbReference type="EC" id="2.5.1.18" evidence="3"/>
<dbReference type="AlphaFoldDB" id="A0A239SS74"/>
<gene>
    <name evidence="3" type="primary">gst</name>
    <name evidence="3" type="ORF">SAMEA4530655_04172</name>
</gene>
<dbReference type="InterPro" id="IPR036249">
    <property type="entry name" value="Thioredoxin-like_sf"/>
</dbReference>
<dbReference type="Gene3D" id="1.20.1050.10">
    <property type="match status" value="1"/>
</dbReference>
<dbReference type="PROSITE" id="PS50404">
    <property type="entry name" value="GST_NTER"/>
    <property type="match status" value="1"/>
</dbReference>
<dbReference type="CDD" id="cd03057">
    <property type="entry name" value="GST_N_Beta"/>
    <property type="match status" value="1"/>
</dbReference>
<dbReference type="EMBL" id="LT906435">
    <property type="protein sequence ID" value="SNU88290.1"/>
    <property type="molecule type" value="Genomic_DNA"/>
</dbReference>
<dbReference type="PANTHER" id="PTHR44051:SF8">
    <property type="entry name" value="GLUTATHIONE S-TRANSFERASE GSTA"/>
    <property type="match status" value="1"/>
</dbReference>
<evidence type="ECO:0000259" key="2">
    <source>
        <dbReference type="PROSITE" id="PS50405"/>
    </source>
</evidence>
<dbReference type="SUPFAM" id="SSF52833">
    <property type="entry name" value="Thioredoxin-like"/>
    <property type="match status" value="1"/>
</dbReference>
<dbReference type="SFLD" id="SFLDS00019">
    <property type="entry name" value="Glutathione_Transferase_(cytos"/>
    <property type="match status" value="1"/>
</dbReference>
<proteinExistence type="predicted"/>
<dbReference type="KEGG" id="pspu:NA29_24915"/>